<dbReference type="PANTHER" id="PTHR42759">
    <property type="entry name" value="MOXR FAMILY PROTEIN"/>
    <property type="match status" value="1"/>
</dbReference>
<dbReference type="PIRSF" id="PIRSF002849">
    <property type="entry name" value="AAA_ATPase_chaperone_MoxR_prd"/>
    <property type="match status" value="1"/>
</dbReference>
<dbReference type="InterPro" id="IPR041628">
    <property type="entry name" value="ChlI/MoxR_AAA_lid"/>
</dbReference>
<dbReference type="InterPro" id="IPR027417">
    <property type="entry name" value="P-loop_NTPase"/>
</dbReference>
<keyword evidence="4" id="KW-1185">Reference proteome</keyword>
<evidence type="ECO:0000259" key="2">
    <source>
        <dbReference type="Pfam" id="PF17863"/>
    </source>
</evidence>
<dbReference type="GO" id="GO:0005524">
    <property type="term" value="F:ATP binding"/>
    <property type="evidence" value="ECO:0007669"/>
    <property type="project" value="InterPro"/>
</dbReference>
<dbReference type="SUPFAM" id="SSF52540">
    <property type="entry name" value="P-loop containing nucleoside triphosphate hydrolases"/>
    <property type="match status" value="1"/>
</dbReference>
<evidence type="ECO:0000313" key="4">
    <source>
        <dbReference type="Proteomes" id="UP000199701"/>
    </source>
</evidence>
<dbReference type="Gene3D" id="3.40.50.300">
    <property type="entry name" value="P-loop containing nucleotide triphosphate hydrolases"/>
    <property type="match status" value="1"/>
</dbReference>
<name>A0A1I0QAE3_9FIRM</name>
<dbReference type="PANTHER" id="PTHR42759:SF5">
    <property type="entry name" value="METHANOL DEHYDROGENASE REGULATOR"/>
    <property type="match status" value="1"/>
</dbReference>
<dbReference type="InterPro" id="IPR050764">
    <property type="entry name" value="CbbQ/NirQ/NorQ/GpvN"/>
</dbReference>
<dbReference type="CDD" id="cd00009">
    <property type="entry name" value="AAA"/>
    <property type="match status" value="1"/>
</dbReference>
<gene>
    <name evidence="3" type="ORF">SAMN05421659_107126</name>
</gene>
<feature type="domain" description="ATPase AAA-3" evidence="1">
    <location>
        <begin position="41"/>
        <end position="171"/>
    </location>
</feature>
<dbReference type="RefSeq" id="WP_092453730.1">
    <property type="nucleotide sequence ID" value="NZ_FOJI01000007.1"/>
</dbReference>
<feature type="domain" description="ChlI/MoxR AAA lid" evidence="2">
    <location>
        <begin position="233"/>
        <end position="300"/>
    </location>
</feature>
<dbReference type="STRING" id="99656.SAMN05421659_107126"/>
<dbReference type="InterPro" id="IPR011703">
    <property type="entry name" value="ATPase_AAA-3"/>
</dbReference>
<evidence type="ECO:0000259" key="1">
    <source>
        <dbReference type="Pfam" id="PF07726"/>
    </source>
</evidence>
<organism evidence="3 4">
    <name type="scientific">[Clostridium] fimetarium</name>
    <dbReference type="NCBI Taxonomy" id="99656"/>
    <lineage>
        <taxon>Bacteria</taxon>
        <taxon>Bacillati</taxon>
        <taxon>Bacillota</taxon>
        <taxon>Clostridia</taxon>
        <taxon>Lachnospirales</taxon>
        <taxon>Lachnospiraceae</taxon>
    </lineage>
</organism>
<dbReference type="EMBL" id="FOJI01000007">
    <property type="protein sequence ID" value="SEW23853.1"/>
    <property type="molecule type" value="Genomic_DNA"/>
</dbReference>
<dbReference type="GO" id="GO:0016887">
    <property type="term" value="F:ATP hydrolysis activity"/>
    <property type="evidence" value="ECO:0007669"/>
    <property type="project" value="InterPro"/>
</dbReference>
<dbReference type="Pfam" id="PF17863">
    <property type="entry name" value="AAA_lid_2"/>
    <property type="match status" value="1"/>
</dbReference>
<dbReference type="Pfam" id="PF07726">
    <property type="entry name" value="AAA_3"/>
    <property type="match status" value="1"/>
</dbReference>
<proteinExistence type="predicted"/>
<dbReference type="Proteomes" id="UP000199701">
    <property type="component" value="Unassembled WGS sequence"/>
</dbReference>
<evidence type="ECO:0000313" key="3">
    <source>
        <dbReference type="EMBL" id="SEW23853.1"/>
    </source>
</evidence>
<dbReference type="Gene3D" id="1.10.8.80">
    <property type="entry name" value="Magnesium chelatase subunit I, C-Terminal domain"/>
    <property type="match status" value="1"/>
</dbReference>
<sequence length="314" mass="34879">MENLEGYLLKANGIFDEVKKVVLGKDEIISKVLMAILAKGHILIDDIPGVGKTTMAMAFAEAMGLKENRIQFTPDVLPADVTGFSMYNREMNKFEYKPGIVMCNLLLGDEINRTSPKTQSALLQVMEEGSVTVDGITRSVPKPFTVIATQNPTGSVGTQKLPESQLDRFMIKITIGYPELSDEVAIMKGKQFTSIKTIQKAITESELIEIQEIVRNIFVDDSIYEYIAKIAESTRDNPDLQLGMSPRGSIYLVSMAKANAFLSGRNYVLSSDIHNVIFDTIEHRILLNSHAKLNNITEKRVIINILNTIPVPKV</sequence>
<dbReference type="OrthoDB" id="9808397at2"/>
<reference evidence="3 4" key="1">
    <citation type="submission" date="2016-10" db="EMBL/GenBank/DDBJ databases">
        <authorList>
            <person name="de Groot N.N."/>
        </authorList>
    </citation>
    <scope>NUCLEOTIDE SEQUENCE [LARGE SCALE GENOMIC DNA]</scope>
    <source>
        <strain evidence="3 4">DSM 9179</strain>
    </source>
</reference>
<protein>
    <submittedName>
        <fullName evidence="3">MoxR-like ATPase</fullName>
    </submittedName>
</protein>
<dbReference type="AlphaFoldDB" id="A0A1I0QAE3"/>
<accession>A0A1I0QAE3</accession>